<evidence type="ECO:0000256" key="3">
    <source>
        <dbReference type="RuleBase" id="RU000489"/>
    </source>
</evidence>
<dbReference type="AlphaFoldDB" id="A0AAQ3Q4S5"/>
<keyword evidence="2 3" id="KW-0326">Glycosidase</keyword>
<evidence type="ECO:0000256" key="2">
    <source>
        <dbReference type="ARBA" id="ARBA00023295"/>
    </source>
</evidence>
<feature type="transmembrane region" description="Helical" evidence="5">
    <location>
        <begin position="92"/>
        <end position="110"/>
    </location>
</feature>
<keyword evidence="5" id="KW-0472">Membrane</keyword>
<evidence type="ECO:0000313" key="7">
    <source>
        <dbReference type="EMBL" id="WOK96550.1"/>
    </source>
</evidence>
<evidence type="ECO:0000313" key="8">
    <source>
        <dbReference type="Proteomes" id="UP001327560"/>
    </source>
</evidence>
<dbReference type="SUPFAM" id="SSF51445">
    <property type="entry name" value="(Trans)glycosidases"/>
    <property type="match status" value="1"/>
</dbReference>
<dbReference type="PANTHER" id="PTHR46476:SF9">
    <property type="entry name" value="GH18 DOMAIN-CONTAINING PROTEIN"/>
    <property type="match status" value="1"/>
</dbReference>
<dbReference type="GO" id="GO:0005975">
    <property type="term" value="P:carbohydrate metabolic process"/>
    <property type="evidence" value="ECO:0007669"/>
    <property type="project" value="InterPro"/>
</dbReference>
<evidence type="ECO:0000256" key="1">
    <source>
        <dbReference type="ARBA" id="ARBA00022801"/>
    </source>
</evidence>
<dbReference type="Gene3D" id="3.20.20.80">
    <property type="entry name" value="Glycosidases"/>
    <property type="match status" value="1"/>
</dbReference>
<comment type="similarity">
    <text evidence="4">Belongs to the glycosyl hydrolase 18 family.</text>
</comment>
<keyword evidence="5" id="KW-1133">Transmembrane helix</keyword>
<proteinExistence type="inferred from homology"/>
<dbReference type="Pfam" id="PF00704">
    <property type="entry name" value="Glyco_hydro_18"/>
    <property type="match status" value="1"/>
</dbReference>
<keyword evidence="8" id="KW-1185">Reference proteome</keyword>
<dbReference type="EMBL" id="CP136891">
    <property type="protein sequence ID" value="WOK96550.1"/>
    <property type="molecule type" value="Genomic_DNA"/>
</dbReference>
<evidence type="ECO:0000256" key="4">
    <source>
        <dbReference type="RuleBase" id="RU004453"/>
    </source>
</evidence>
<dbReference type="PROSITE" id="PS01095">
    <property type="entry name" value="GH18_1"/>
    <property type="match status" value="1"/>
</dbReference>
<dbReference type="InterPro" id="IPR017853">
    <property type="entry name" value="GH"/>
</dbReference>
<evidence type="ECO:0000259" key="6">
    <source>
        <dbReference type="PROSITE" id="PS51910"/>
    </source>
</evidence>
<dbReference type="InterPro" id="IPR001579">
    <property type="entry name" value="Glyco_hydro_18_chit_AS"/>
</dbReference>
<dbReference type="Proteomes" id="UP001327560">
    <property type="component" value="Chromosome 2"/>
</dbReference>
<name>A0AAQ3Q4S5_9LILI</name>
<accession>A0AAQ3Q4S5</accession>
<sequence length="388" mass="43749">MEAYHLLAENRTSASSFQAFGTSTHEMEERQNGRRGGYKSQCPKCTHQHYIEDCHIHHSKFQVFFLVVVLHAADAGGFWFQNSTQNFRSATEVLCIKLLLLFLAAVHLFICQFSDGKVMMEYIGATGKPVTFSDVPVHRNIDCFHFILGFAVDADPSGASQNGIFSPYWTSTLTPSAVQAIKADLPSVKVLASLSGWSLGSKKILRWYNPADPMLWISNAVASLKSLVLEYHLDGIDVDYENYPRNDTTFAVCIGELITQLKEQGVISVATIAPFHNTVWHYAELFRRYADVIDYVNYQFYTDRVTQPKIYWEAFALRAAQFNATKLLPSYEVNGRGIQGDAFFDALRLLERKGFDVNGVMIYSADASSSNGYYYEKKSQEFLLNSTA</sequence>
<dbReference type="PANTHER" id="PTHR46476">
    <property type="entry name" value="CHITINASE 2-LIKE"/>
    <property type="match status" value="1"/>
</dbReference>
<keyword evidence="5" id="KW-0812">Transmembrane</keyword>
<reference evidence="7 8" key="1">
    <citation type="submission" date="2023-10" db="EMBL/GenBank/DDBJ databases">
        <title>Chromosome-scale genome assembly provides insights into flower coloration mechanisms of Canna indica.</title>
        <authorList>
            <person name="Li C."/>
        </authorList>
    </citation>
    <scope>NUCLEOTIDE SEQUENCE [LARGE SCALE GENOMIC DNA]</scope>
    <source>
        <tissue evidence="7">Flower</tissue>
    </source>
</reference>
<dbReference type="GO" id="GO:0004553">
    <property type="term" value="F:hydrolase activity, hydrolyzing O-glycosyl compounds"/>
    <property type="evidence" value="ECO:0007669"/>
    <property type="project" value="InterPro"/>
</dbReference>
<dbReference type="InterPro" id="IPR001223">
    <property type="entry name" value="Glyco_hydro18_cat"/>
</dbReference>
<keyword evidence="1 3" id="KW-0378">Hydrolase</keyword>
<feature type="domain" description="GH18" evidence="6">
    <location>
        <begin position="117"/>
        <end position="388"/>
    </location>
</feature>
<evidence type="ECO:0000256" key="5">
    <source>
        <dbReference type="SAM" id="Phobius"/>
    </source>
</evidence>
<feature type="transmembrane region" description="Helical" evidence="5">
    <location>
        <begin position="61"/>
        <end position="80"/>
    </location>
</feature>
<protein>
    <submittedName>
        <fullName evidence="7">Chitinase 2-like</fullName>
    </submittedName>
</protein>
<gene>
    <name evidence="7" type="ORF">Cni_G05257</name>
</gene>
<dbReference type="PROSITE" id="PS51910">
    <property type="entry name" value="GH18_2"/>
    <property type="match status" value="1"/>
</dbReference>
<organism evidence="7 8">
    <name type="scientific">Canna indica</name>
    <name type="common">Indian-shot</name>
    <dbReference type="NCBI Taxonomy" id="4628"/>
    <lineage>
        <taxon>Eukaryota</taxon>
        <taxon>Viridiplantae</taxon>
        <taxon>Streptophyta</taxon>
        <taxon>Embryophyta</taxon>
        <taxon>Tracheophyta</taxon>
        <taxon>Spermatophyta</taxon>
        <taxon>Magnoliopsida</taxon>
        <taxon>Liliopsida</taxon>
        <taxon>Zingiberales</taxon>
        <taxon>Cannaceae</taxon>
        <taxon>Canna</taxon>
    </lineage>
</organism>